<comment type="subunit">
    <text evidence="15">Interacts with SPAG5. Interacts with NUP62.</text>
</comment>
<dbReference type="AlphaFoldDB" id="A0A9Q0XVN9"/>
<evidence type="ECO:0000256" key="16">
    <source>
        <dbReference type="RuleBase" id="RU003844"/>
    </source>
</evidence>
<dbReference type="Pfam" id="PF00169">
    <property type="entry name" value="PH"/>
    <property type="match status" value="1"/>
</dbReference>
<keyword evidence="5" id="KW-0597">Phosphoprotein</keyword>
<organism evidence="21 22">
    <name type="scientific">Phrynocephalus forsythii</name>
    <dbReference type="NCBI Taxonomy" id="171643"/>
    <lineage>
        <taxon>Eukaryota</taxon>
        <taxon>Metazoa</taxon>
        <taxon>Chordata</taxon>
        <taxon>Craniata</taxon>
        <taxon>Vertebrata</taxon>
        <taxon>Euteleostomi</taxon>
        <taxon>Lepidosauria</taxon>
        <taxon>Squamata</taxon>
        <taxon>Bifurcata</taxon>
        <taxon>Unidentata</taxon>
        <taxon>Episquamata</taxon>
        <taxon>Toxicofera</taxon>
        <taxon>Iguania</taxon>
        <taxon>Acrodonta</taxon>
        <taxon>Agamidae</taxon>
        <taxon>Agaminae</taxon>
        <taxon>Phrynocephalus</taxon>
    </lineage>
</organism>
<dbReference type="OrthoDB" id="10053431at2759"/>
<dbReference type="PANTHER" id="PTHR10972">
    <property type="entry name" value="OXYSTEROL-BINDING PROTEIN-RELATED"/>
    <property type="match status" value="1"/>
</dbReference>
<dbReference type="PANTHER" id="PTHR10972:SF216">
    <property type="entry name" value="OXYSTEROL-BINDING PROTEIN-RELATED PROTEIN 8"/>
    <property type="match status" value="1"/>
</dbReference>
<keyword evidence="8 19" id="KW-1133">Transmembrane helix</keyword>
<dbReference type="FunFam" id="2.40.160.120:FF:000020">
    <property type="entry name" value="Oxysterol-binding protein"/>
    <property type="match status" value="1"/>
</dbReference>
<evidence type="ECO:0000256" key="4">
    <source>
        <dbReference type="ARBA" id="ARBA00022448"/>
    </source>
</evidence>
<dbReference type="Pfam" id="PF01237">
    <property type="entry name" value="Oxysterol_BP"/>
    <property type="match status" value="1"/>
</dbReference>
<feature type="compositionally biased region" description="Basic and acidic residues" evidence="18">
    <location>
        <begin position="73"/>
        <end position="88"/>
    </location>
</feature>
<comment type="caution">
    <text evidence="21">The sequence shown here is derived from an EMBL/GenBank/DDBJ whole genome shotgun (WGS) entry which is preliminary data.</text>
</comment>
<dbReference type="InterPro" id="IPR000648">
    <property type="entry name" value="Oxysterol-bd"/>
</dbReference>
<evidence type="ECO:0000256" key="8">
    <source>
        <dbReference type="ARBA" id="ARBA00022989"/>
    </source>
</evidence>
<dbReference type="FunFam" id="1.10.287.2720:FF:000002">
    <property type="entry name" value="Oxysterol-binding protein"/>
    <property type="match status" value="1"/>
</dbReference>
<evidence type="ECO:0000256" key="19">
    <source>
        <dbReference type="SAM" id="Phobius"/>
    </source>
</evidence>
<evidence type="ECO:0000313" key="22">
    <source>
        <dbReference type="Proteomes" id="UP001142489"/>
    </source>
</evidence>
<keyword evidence="6 19" id="KW-0812">Transmembrane</keyword>
<evidence type="ECO:0000256" key="15">
    <source>
        <dbReference type="ARBA" id="ARBA00061832"/>
    </source>
</evidence>
<comment type="similarity">
    <text evidence="3 16">Belongs to the OSBP family.</text>
</comment>
<feature type="compositionally biased region" description="Basic and acidic residues" evidence="18">
    <location>
        <begin position="328"/>
        <end position="344"/>
    </location>
</feature>
<dbReference type="Gene3D" id="3.30.70.3490">
    <property type="match status" value="1"/>
</dbReference>
<dbReference type="Gene3D" id="2.30.29.30">
    <property type="entry name" value="Pleckstrin-homology domain (PH domain)/Phosphotyrosine-binding domain (PTB)"/>
    <property type="match status" value="1"/>
</dbReference>
<evidence type="ECO:0000256" key="5">
    <source>
        <dbReference type="ARBA" id="ARBA00022553"/>
    </source>
</evidence>
<dbReference type="PROSITE" id="PS50003">
    <property type="entry name" value="PH_DOMAIN"/>
    <property type="match status" value="1"/>
</dbReference>
<dbReference type="EMBL" id="JAPFRF010000006">
    <property type="protein sequence ID" value="KAJ7329845.1"/>
    <property type="molecule type" value="Genomic_DNA"/>
</dbReference>
<evidence type="ECO:0000256" key="3">
    <source>
        <dbReference type="ARBA" id="ARBA00008842"/>
    </source>
</evidence>
<dbReference type="Gene3D" id="2.40.160.120">
    <property type="match status" value="1"/>
</dbReference>
<evidence type="ECO:0000256" key="11">
    <source>
        <dbReference type="ARBA" id="ARBA00023121"/>
    </source>
</evidence>
<protein>
    <recommendedName>
        <fullName evidence="17">Oxysterol-binding protein</fullName>
    </recommendedName>
</protein>
<dbReference type="PROSITE" id="PS01013">
    <property type="entry name" value="OSBP"/>
    <property type="match status" value="1"/>
</dbReference>
<proteinExistence type="inferred from homology"/>
<dbReference type="GO" id="GO:0032541">
    <property type="term" value="C:cortical endoplasmic reticulum"/>
    <property type="evidence" value="ECO:0007669"/>
    <property type="project" value="TreeGrafter"/>
</dbReference>
<evidence type="ECO:0000256" key="14">
    <source>
        <dbReference type="ARBA" id="ARBA00054360"/>
    </source>
</evidence>
<keyword evidence="12 19" id="KW-0472">Membrane</keyword>
<feature type="domain" description="PH" evidence="20">
    <location>
        <begin position="159"/>
        <end position="276"/>
    </location>
</feature>
<sequence length="892" mass="101689">METPSFEVEPDRVSHHGEIKDWQGPTTVVTSNEEAHVQTPGKMSQRQGREGYLTPTKELHQPSFSPGAVHSQGFDRGKDDASQSKDESAQSMSKSKSESKLYNGSEKDITASSTTTTTTTTSTTKLTKKESLKVQKKNYREEKKRATKELLSTITDPSVIVMADWLKIRGTLKSWTKLWCVLKPGVLLIYKTPKNGQWVGTVLLNACELIERPSKKDGFCFKLFHPLEQSIWAVKGPKGEAVGSITQPLPSSYLIIRAASESDGRCWMDALELALKCSSLLKRTMIREGKEHEFTDGAHVSFYGLLRANNVHSSENFPLNDSEIERHHFKDTDMYSDKSDRENDQDRDESDNDGLGESDTDTSERQDDSYIDPEPDNIKETTYIEEAHEELGEAGEASQTETVSEENKSLIWTLLKQVRPGMDLSKVVLPTFILETRSFLDKLSDYYYHADFLSEAAVEENAYNRMKQVVKWYLSGFYKKPKGLKKPYNPILGETYRCLWVHPKTNSKTFYIAEQVSHHPPISAFYVSNRKDGFCLSGNILAKSKFYGNSLSAILDGEGRLMFLNRGEEYVMTMPYAHCKGILYGTMTLELGGTVNIACEKTGYSAALEFKLKPFLGNNENVNQIVGKIKLGKEVLATLEGHWDSEVIIRDKKTDVVETFWNPTPEIRQHRLRRYTVKFEEQGDFESEKLWQHVTRAINSKDQTEATNEKYILEEAQRKAAKERKAHGEEWICKLFEPDPLTGEWNYRYADTRPWDPLNDMIQFEKDGAIQTKVRHRTPMVSVPKIKRSAKSKKGECGFSSPEPDNQDSSGSEAQLKHSTRIRKKTLDLGELQSSIESIRETQEDIRRDIVALRTRMSASSVPPESNFFQFKHYVFILLMIILQLIINYLFK</sequence>
<keyword evidence="13" id="KW-0539">Nucleus</keyword>
<dbReference type="InterPro" id="IPR011993">
    <property type="entry name" value="PH-like_dom_sf"/>
</dbReference>
<dbReference type="SMART" id="SM00233">
    <property type="entry name" value="PH"/>
    <property type="match status" value="1"/>
</dbReference>
<dbReference type="GO" id="GO:0031965">
    <property type="term" value="C:nuclear membrane"/>
    <property type="evidence" value="ECO:0007669"/>
    <property type="project" value="UniProtKB-SubCell"/>
</dbReference>
<comment type="function">
    <text evidence="14">Lipid transporter involved in lipid countertransport between the endoplasmic reticulum and the plasma membrane: specifically exchanges phosphatidylserine with phosphatidylinositol 4-phosphate (PI4P), delivering phosphatidylserine to the plasma membrane in exchange for PI4P, which is degraded by the SAC1/SACM1L phosphatase in the endoplasmic reticulum. Binds phosphatidylserine and PI4P in a mutually exclusive manner. Binds oxysterol, 25-hydroxycholesterol and cholesterol.</text>
</comment>
<keyword evidence="4 17" id="KW-0813">Transport</keyword>
<evidence type="ECO:0000256" key="7">
    <source>
        <dbReference type="ARBA" id="ARBA00022824"/>
    </source>
</evidence>
<dbReference type="InterPro" id="IPR037239">
    <property type="entry name" value="OSBP_sf"/>
</dbReference>
<gene>
    <name evidence="21" type="ORF">JRQ81_016019</name>
</gene>
<dbReference type="SUPFAM" id="SSF50729">
    <property type="entry name" value="PH domain-like"/>
    <property type="match status" value="1"/>
</dbReference>
<dbReference type="InterPro" id="IPR018494">
    <property type="entry name" value="Oxysterol-bd_CS"/>
</dbReference>
<dbReference type="InterPro" id="IPR001849">
    <property type="entry name" value="PH_domain"/>
</dbReference>
<evidence type="ECO:0000256" key="12">
    <source>
        <dbReference type="ARBA" id="ARBA00023136"/>
    </source>
</evidence>
<feature type="transmembrane region" description="Helical" evidence="19">
    <location>
        <begin position="873"/>
        <end position="891"/>
    </location>
</feature>
<evidence type="ECO:0000256" key="17">
    <source>
        <dbReference type="RuleBase" id="RU003845"/>
    </source>
</evidence>
<feature type="region of interest" description="Disordered" evidence="18">
    <location>
        <begin position="328"/>
        <end position="378"/>
    </location>
</feature>
<feature type="compositionally biased region" description="Polar residues" evidence="18">
    <location>
        <begin position="803"/>
        <end position="813"/>
    </location>
</feature>
<keyword evidence="22" id="KW-1185">Reference proteome</keyword>
<evidence type="ECO:0000256" key="6">
    <source>
        <dbReference type="ARBA" id="ARBA00022692"/>
    </source>
</evidence>
<reference evidence="21" key="1">
    <citation type="journal article" date="2023" name="DNA Res.">
        <title>Chromosome-level genome assembly of Phrynocephalus forsythii using third-generation DNA sequencing and Hi-C analysis.</title>
        <authorList>
            <person name="Qi Y."/>
            <person name="Zhao W."/>
            <person name="Zhao Y."/>
            <person name="Niu C."/>
            <person name="Cao S."/>
            <person name="Zhang Y."/>
        </authorList>
    </citation>
    <scope>NUCLEOTIDE SEQUENCE</scope>
    <source>
        <tissue evidence="21">Muscle</tissue>
    </source>
</reference>
<dbReference type="GO" id="GO:0015485">
    <property type="term" value="F:cholesterol binding"/>
    <property type="evidence" value="ECO:0007669"/>
    <property type="project" value="TreeGrafter"/>
</dbReference>
<evidence type="ECO:0000259" key="20">
    <source>
        <dbReference type="PROSITE" id="PS50003"/>
    </source>
</evidence>
<comment type="subcellular location">
    <subcellularLocation>
        <location evidence="2">Endoplasmic reticulum membrane</location>
        <topology evidence="2">Single-pass membrane protein</topology>
    </subcellularLocation>
    <subcellularLocation>
        <location evidence="1">Nucleus membrane</location>
    </subcellularLocation>
</comment>
<keyword evidence="10 17" id="KW-0445">Lipid transport</keyword>
<evidence type="ECO:0000256" key="13">
    <source>
        <dbReference type="ARBA" id="ARBA00023242"/>
    </source>
</evidence>
<accession>A0A9Q0XVN9</accession>
<dbReference type="GO" id="GO:0005789">
    <property type="term" value="C:endoplasmic reticulum membrane"/>
    <property type="evidence" value="ECO:0007669"/>
    <property type="project" value="UniProtKB-SubCell"/>
</dbReference>
<feature type="compositionally biased region" description="Low complexity" evidence="18">
    <location>
        <begin position="110"/>
        <end position="125"/>
    </location>
</feature>
<dbReference type="GO" id="GO:0005829">
    <property type="term" value="C:cytosol"/>
    <property type="evidence" value="ECO:0007669"/>
    <property type="project" value="TreeGrafter"/>
</dbReference>
<dbReference type="FunFam" id="3.30.70.3490:FF:000005">
    <property type="entry name" value="Oxysterol-binding protein"/>
    <property type="match status" value="1"/>
</dbReference>
<name>A0A9Q0XVN9_9SAUR</name>
<dbReference type="FunFam" id="2.30.29.30:FF:000030">
    <property type="entry name" value="Oxysterol-binding protein"/>
    <property type="match status" value="1"/>
</dbReference>
<feature type="region of interest" description="Disordered" evidence="18">
    <location>
        <begin position="1"/>
        <end position="135"/>
    </location>
</feature>
<feature type="compositionally biased region" description="Acidic residues" evidence="18">
    <location>
        <begin position="345"/>
        <end position="361"/>
    </location>
</feature>
<dbReference type="CDD" id="cd13286">
    <property type="entry name" value="PH_OPR5_ORP8"/>
    <property type="match status" value="1"/>
</dbReference>
<evidence type="ECO:0000256" key="9">
    <source>
        <dbReference type="ARBA" id="ARBA00022990"/>
    </source>
</evidence>
<feature type="region of interest" description="Disordered" evidence="18">
    <location>
        <begin position="784"/>
        <end position="819"/>
    </location>
</feature>
<dbReference type="Gene3D" id="1.10.287.2720">
    <property type="match status" value="1"/>
</dbReference>
<keyword evidence="9" id="KW-0007">Acetylation</keyword>
<dbReference type="GO" id="GO:0006869">
    <property type="term" value="P:lipid transport"/>
    <property type="evidence" value="ECO:0007669"/>
    <property type="project" value="UniProtKB-KW"/>
</dbReference>
<keyword evidence="7" id="KW-0256">Endoplasmic reticulum</keyword>
<keyword evidence="11" id="KW-0446">Lipid-binding</keyword>
<evidence type="ECO:0000313" key="21">
    <source>
        <dbReference type="EMBL" id="KAJ7329845.1"/>
    </source>
</evidence>
<evidence type="ECO:0000256" key="10">
    <source>
        <dbReference type="ARBA" id="ARBA00023055"/>
    </source>
</evidence>
<feature type="compositionally biased region" description="Basic and acidic residues" evidence="18">
    <location>
        <begin position="95"/>
        <end position="109"/>
    </location>
</feature>
<evidence type="ECO:0000256" key="18">
    <source>
        <dbReference type="SAM" id="MobiDB-lite"/>
    </source>
</evidence>
<evidence type="ECO:0000256" key="1">
    <source>
        <dbReference type="ARBA" id="ARBA00004126"/>
    </source>
</evidence>
<feature type="compositionally biased region" description="Basic and acidic residues" evidence="18">
    <location>
        <begin position="9"/>
        <end position="21"/>
    </location>
</feature>
<dbReference type="Proteomes" id="UP001142489">
    <property type="component" value="Unassembled WGS sequence"/>
</dbReference>
<dbReference type="SUPFAM" id="SSF144000">
    <property type="entry name" value="Oxysterol-binding protein-like"/>
    <property type="match status" value="1"/>
</dbReference>
<evidence type="ECO:0000256" key="2">
    <source>
        <dbReference type="ARBA" id="ARBA00004389"/>
    </source>
</evidence>